<accession>F5R9Z2</accession>
<dbReference type="AlphaFoldDB" id="F5R9Z2"/>
<evidence type="ECO:0000313" key="3">
    <source>
        <dbReference type="EMBL" id="EGK72658.1"/>
    </source>
</evidence>
<feature type="domain" description="Ice-binding protein C-terminal" evidence="2">
    <location>
        <begin position="182"/>
        <end position="206"/>
    </location>
</feature>
<dbReference type="Pfam" id="PF07589">
    <property type="entry name" value="PEP-CTERM"/>
    <property type="match status" value="1"/>
</dbReference>
<evidence type="ECO:0000256" key="1">
    <source>
        <dbReference type="SAM" id="SignalP"/>
    </source>
</evidence>
<keyword evidence="1" id="KW-0732">Signal</keyword>
<dbReference type="Proteomes" id="UP000005019">
    <property type="component" value="Unassembled WGS sequence"/>
</dbReference>
<dbReference type="RefSeq" id="WP_008059570.1">
    <property type="nucleotide sequence ID" value="NZ_AFHG01000033.1"/>
</dbReference>
<gene>
    <name evidence="3" type="ORF">METUNv1_01068</name>
</gene>
<dbReference type="EMBL" id="AFHG01000033">
    <property type="protein sequence ID" value="EGK72658.1"/>
    <property type="molecule type" value="Genomic_DNA"/>
</dbReference>
<evidence type="ECO:0000313" key="4">
    <source>
        <dbReference type="Proteomes" id="UP000005019"/>
    </source>
</evidence>
<evidence type="ECO:0000259" key="2">
    <source>
        <dbReference type="Pfam" id="PF07589"/>
    </source>
</evidence>
<reference evidence="3 4" key="1">
    <citation type="journal article" date="2011" name="J. Bacteriol.">
        <title>Genome sequence of Methyloversatilis universalis FAM5T, a methylotrophic representative of the order Rhodocyclales.</title>
        <authorList>
            <person name="Kittichotirat W."/>
            <person name="Good N.M."/>
            <person name="Hall R."/>
            <person name="Bringel F."/>
            <person name="Lajus A."/>
            <person name="Medigue C."/>
            <person name="Smalley N.E."/>
            <person name="Beck D."/>
            <person name="Bumgarner R."/>
            <person name="Vuilleumier S."/>
            <person name="Kalyuzhnaya M.G."/>
        </authorList>
    </citation>
    <scope>NUCLEOTIDE SEQUENCE [LARGE SCALE GENOMIC DNA]</scope>
    <source>
        <strain evidence="4">ATCC BAA-1314 / JCM 13912 / FAM5</strain>
    </source>
</reference>
<feature type="signal peptide" evidence="1">
    <location>
        <begin position="1"/>
        <end position="24"/>
    </location>
</feature>
<dbReference type="Gene3D" id="2.60.120.260">
    <property type="entry name" value="Galactose-binding domain-like"/>
    <property type="match status" value="1"/>
</dbReference>
<organism evidence="3 4">
    <name type="scientific">Methyloversatilis universalis (strain ATCC BAA-1314 / DSM 25237 / JCM 13912 / CCUG 52030 / FAM5)</name>
    <dbReference type="NCBI Taxonomy" id="1000565"/>
    <lineage>
        <taxon>Bacteria</taxon>
        <taxon>Pseudomonadati</taxon>
        <taxon>Pseudomonadota</taxon>
        <taxon>Betaproteobacteria</taxon>
        <taxon>Nitrosomonadales</taxon>
        <taxon>Sterolibacteriaceae</taxon>
        <taxon>Methyloversatilis</taxon>
    </lineage>
</organism>
<dbReference type="NCBIfam" id="TIGR02595">
    <property type="entry name" value="PEP_CTERM"/>
    <property type="match status" value="1"/>
</dbReference>
<proteinExistence type="predicted"/>
<name>F5R9Z2_METUF</name>
<protein>
    <recommendedName>
        <fullName evidence="2">Ice-binding protein C-terminal domain-containing protein</fullName>
    </recommendedName>
</protein>
<dbReference type="InterPro" id="IPR013424">
    <property type="entry name" value="Ice-binding_C"/>
</dbReference>
<keyword evidence="4" id="KW-1185">Reference proteome</keyword>
<sequence>MNIARPSVALIALCAALASPLARADAVATTVFADTFEDGSVADWSVSASANITVPVVTVRSDSVHEGLGALWTYFDAPGGGQGAGQVRASRVFNAPVAADYTLSLWARSAPCSGCTMFYDVLVDGVSLARTAAPNAFEARSFTLSGLSAGDHVLTLGIYTTAASSGRFNATFDDVRITTLAPVPEPTSAALMLAGLGIAGFAARRRQR</sequence>
<feature type="chain" id="PRO_5003331346" description="Ice-binding protein C-terminal domain-containing protein" evidence="1">
    <location>
        <begin position="25"/>
        <end position="208"/>
    </location>
</feature>
<dbReference type="STRING" id="1000565.METUNv1_01068"/>
<comment type="caution">
    <text evidence="3">The sequence shown here is derived from an EMBL/GenBank/DDBJ whole genome shotgun (WGS) entry which is preliminary data.</text>
</comment>